<dbReference type="Gene3D" id="2.60.40.10">
    <property type="entry name" value="Immunoglobulins"/>
    <property type="match status" value="1"/>
</dbReference>
<sequence>MRLINDAAAAFRAGAALTASGARFVVQAPGAEAVSVCLFDQIDTEVARHSLDASGDGLFTGLVEGVSAGQRYGLRAHGPWAPARGDRFDPSKLLVDPYATRLDRPFSYDPRLGLFGEDTASLVPKAVLEPPLPSLNPGKPVFVPGGLVYELPVRAFTMLHPDVPEGDRGTLRALAHPAIIDHLVSLNVSTVELLPIAAWIDERHLPPLGLSNAWGYNPVTMLALDPRLVPGGIADLRFAVEALHQAGIGVILDVVYNHTGESDNHGPTLSLRGLGNATYYRHERDDPGSPVNDTGCGNTLACDRPEVQTLVLSALRHFVTQAGIDGFRFDLAPVMGRSQDGFSADAQLLQAIVDDPVLHDRVMIAEPWDIGPGGYQLGNFGPPWLEWNDSARDDIRRFWRGDPGMTGALATRLSGSSDIFARNGARKTRSINFVAAHDGFPLGDLVMFETKHNEANGENNRDGHNANHSWNNGIEGPSEDPAVAAAREADARALLATLFSTRGTIMLTAGDEFGHSQGGNNNAYAQDNAITWRDWSQLNHERLAFTRAWSKLRANSELLGRLEFLSSADGSDTPDQVAWLTSDGKPMTPEDWEDANRTAFVMVLGAPGNRIATLFNRGFSAVDPALPATAGQWVSALSGTPLDEKSPGRSVTVWRETDT</sequence>
<dbReference type="SUPFAM" id="SSF51445">
    <property type="entry name" value="(Trans)glycosidases"/>
    <property type="match status" value="1"/>
</dbReference>
<organism evidence="6 7">
    <name type="scientific">Hoeflea phototrophica (strain DSM 17068 / NCIMB 14078 / DFL-43)</name>
    <dbReference type="NCBI Taxonomy" id="411684"/>
    <lineage>
        <taxon>Bacteria</taxon>
        <taxon>Pseudomonadati</taxon>
        <taxon>Pseudomonadota</taxon>
        <taxon>Alphaproteobacteria</taxon>
        <taxon>Hyphomicrobiales</taxon>
        <taxon>Rhizobiaceae</taxon>
        <taxon>Hoeflea</taxon>
    </lineage>
</organism>
<dbReference type="SUPFAM" id="SSF51011">
    <property type="entry name" value="Glycosyl hydrolase domain"/>
    <property type="match status" value="1"/>
</dbReference>
<dbReference type="InterPro" id="IPR017853">
    <property type="entry name" value="GH"/>
</dbReference>
<accession>A9D1N6</accession>
<dbReference type="SMART" id="SM00642">
    <property type="entry name" value="Aamy"/>
    <property type="match status" value="1"/>
</dbReference>
<dbReference type="EC" id="3.2.1.-" evidence="6"/>
<feature type="compositionally biased region" description="Basic and acidic residues" evidence="4">
    <location>
        <begin position="455"/>
        <end position="465"/>
    </location>
</feature>
<keyword evidence="3 6" id="KW-0326">Glycosidase</keyword>
<dbReference type="eggNOG" id="COG1523">
    <property type="taxonomic scope" value="Bacteria"/>
</dbReference>
<keyword evidence="7" id="KW-1185">Reference proteome</keyword>
<dbReference type="STRING" id="411684.HPDFL43_15757"/>
<dbReference type="SUPFAM" id="SSF81296">
    <property type="entry name" value="E set domains"/>
    <property type="match status" value="1"/>
</dbReference>
<reference evidence="6 7" key="2">
    <citation type="submission" date="2012-06" db="EMBL/GenBank/DDBJ databases">
        <authorList>
            <person name="Fiebig A."/>
        </authorList>
    </citation>
    <scope>NUCLEOTIDE SEQUENCE [LARGE SCALE GENOMIC DNA]</scope>
    <source>
        <strain evidence="6 7">DFL-43</strain>
    </source>
</reference>
<evidence type="ECO:0000256" key="3">
    <source>
        <dbReference type="ARBA" id="ARBA00023295"/>
    </source>
</evidence>
<dbReference type="GO" id="GO:0004135">
    <property type="term" value="F:amylo-alpha-1,6-glucosidase activity"/>
    <property type="evidence" value="ECO:0007669"/>
    <property type="project" value="InterPro"/>
</dbReference>
<evidence type="ECO:0000256" key="1">
    <source>
        <dbReference type="ARBA" id="ARBA00008061"/>
    </source>
</evidence>
<evidence type="ECO:0000256" key="4">
    <source>
        <dbReference type="SAM" id="MobiDB-lite"/>
    </source>
</evidence>
<dbReference type="InterPro" id="IPR013780">
    <property type="entry name" value="Glyco_hydro_b"/>
</dbReference>
<dbReference type="CDD" id="cd02856">
    <property type="entry name" value="E_set_GDE_Isoamylase_N"/>
    <property type="match status" value="1"/>
</dbReference>
<dbReference type="OrthoDB" id="3236218at2"/>
<protein>
    <submittedName>
        <fullName evidence="6">Glycogen debranching enzyme GlgX</fullName>
        <ecNumber evidence="6">3.2.1.-</ecNumber>
    </submittedName>
</protein>
<proteinExistence type="inferred from homology"/>
<dbReference type="HOGENOM" id="CLU_011725_1_1_5"/>
<dbReference type="Gene3D" id="3.20.20.80">
    <property type="entry name" value="Glycosidases"/>
    <property type="match status" value="1"/>
</dbReference>
<reference evidence="6 7" key="1">
    <citation type="submission" date="2007-10" db="EMBL/GenBank/DDBJ databases">
        <authorList>
            <person name="Wagner-Dobler I."/>
            <person name="Ferriera S."/>
            <person name="Johnson J."/>
            <person name="Kravitz S."/>
            <person name="Beeson K."/>
            <person name="Sutton G."/>
            <person name="Rogers Y.-H."/>
            <person name="Friedman R."/>
            <person name="Frazier M."/>
            <person name="Venter J.C."/>
        </authorList>
    </citation>
    <scope>NUCLEOTIDE SEQUENCE [LARGE SCALE GENOMIC DNA]</scope>
    <source>
        <strain evidence="6 7">DFL-43</strain>
    </source>
</reference>
<evidence type="ECO:0000256" key="2">
    <source>
        <dbReference type="ARBA" id="ARBA00022801"/>
    </source>
</evidence>
<dbReference type="Gene3D" id="2.60.40.1180">
    <property type="entry name" value="Golgi alpha-mannosidase II"/>
    <property type="match status" value="1"/>
</dbReference>
<dbReference type="InterPro" id="IPR006047">
    <property type="entry name" value="GH13_cat_dom"/>
</dbReference>
<dbReference type="AlphaFoldDB" id="A9D1N6"/>
<evidence type="ECO:0000259" key="5">
    <source>
        <dbReference type="SMART" id="SM00642"/>
    </source>
</evidence>
<dbReference type="Pfam" id="PF02922">
    <property type="entry name" value="CBM_48"/>
    <property type="match status" value="1"/>
</dbReference>
<dbReference type="InterPro" id="IPR011837">
    <property type="entry name" value="Glycogen_debranch_GlgX"/>
</dbReference>
<gene>
    <name evidence="6" type="ORF">HPDFL43_15757</name>
</gene>
<comment type="caution">
    <text evidence="6">The sequence shown here is derived from an EMBL/GenBank/DDBJ whole genome shotgun (WGS) entry which is preliminary data.</text>
</comment>
<name>A9D1N6_HOEPD</name>
<dbReference type="PANTHER" id="PTHR43002">
    <property type="entry name" value="GLYCOGEN DEBRANCHING ENZYME"/>
    <property type="match status" value="1"/>
</dbReference>
<dbReference type="RefSeq" id="WP_007198907.1">
    <property type="nucleotide sequence ID" value="NZ_CM002917.1"/>
</dbReference>
<evidence type="ECO:0000313" key="6">
    <source>
        <dbReference type="EMBL" id="EDQ34467.1"/>
    </source>
</evidence>
<dbReference type="EMBL" id="ABIA03000004">
    <property type="protein sequence ID" value="EDQ34467.1"/>
    <property type="molecule type" value="Genomic_DNA"/>
</dbReference>
<dbReference type="Proteomes" id="UP000004291">
    <property type="component" value="Chromosome"/>
</dbReference>
<dbReference type="InterPro" id="IPR004193">
    <property type="entry name" value="Glyco_hydro_13_N"/>
</dbReference>
<keyword evidence="2 6" id="KW-0378">Hydrolase</keyword>
<dbReference type="NCBIfam" id="TIGR02100">
    <property type="entry name" value="glgX_debranch"/>
    <property type="match status" value="1"/>
</dbReference>
<feature type="domain" description="Glycosyl hydrolase family 13 catalytic" evidence="5">
    <location>
        <begin position="156"/>
        <end position="553"/>
    </location>
</feature>
<dbReference type="GO" id="GO:0005980">
    <property type="term" value="P:glycogen catabolic process"/>
    <property type="evidence" value="ECO:0007669"/>
    <property type="project" value="InterPro"/>
</dbReference>
<comment type="similarity">
    <text evidence="1">Belongs to the glycosyl hydrolase 13 family.</text>
</comment>
<dbReference type="InterPro" id="IPR013783">
    <property type="entry name" value="Ig-like_fold"/>
</dbReference>
<dbReference type="CDD" id="cd11326">
    <property type="entry name" value="AmyAc_Glg_debranch"/>
    <property type="match status" value="1"/>
</dbReference>
<dbReference type="InterPro" id="IPR044505">
    <property type="entry name" value="GlgX_Isoamylase_N_E_set"/>
</dbReference>
<dbReference type="InterPro" id="IPR014756">
    <property type="entry name" value="Ig_E-set"/>
</dbReference>
<evidence type="ECO:0000313" key="7">
    <source>
        <dbReference type="Proteomes" id="UP000004291"/>
    </source>
</evidence>
<feature type="region of interest" description="Disordered" evidence="4">
    <location>
        <begin position="639"/>
        <end position="659"/>
    </location>
</feature>
<feature type="region of interest" description="Disordered" evidence="4">
    <location>
        <begin position="455"/>
        <end position="478"/>
    </location>
</feature>